<evidence type="ECO:0000313" key="1">
    <source>
        <dbReference type="EMBL" id="SFF62676.1"/>
    </source>
</evidence>
<sequence>MKKIIEKFYYSYKEMKNVRSLVALSLLVALQLVLSFFRIDILPTLRLSFAFIAIFLMGTMYGPVAAGLGAGMGDIIGYIIKPTGPYFFGFTFNAILGGIIVGLFMYRSKLSLWRVIGARTCITLFVNLILNTWWLSIIGGKAFMVLLIPRIAKNLIMLPIEIIIVWCLLKALDGKLKRSCV</sequence>
<dbReference type="eggNOG" id="COG4720">
    <property type="taxonomic scope" value="Bacteria"/>
</dbReference>
<dbReference type="GO" id="GO:0022857">
    <property type="term" value="F:transmembrane transporter activity"/>
    <property type="evidence" value="ECO:0007669"/>
    <property type="project" value="InterPro"/>
</dbReference>
<gene>
    <name evidence="1" type="ORF">SAMN04487885_104192</name>
</gene>
<dbReference type="NCBIfam" id="TIGR04518">
    <property type="entry name" value="ECF_S_folT_fam"/>
    <property type="match status" value="1"/>
</dbReference>
<keyword evidence="2" id="KW-1185">Reference proteome</keyword>
<dbReference type="RefSeq" id="WP_027637390.1">
    <property type="nucleotide sequence ID" value="NZ_BAAACD010000045.1"/>
</dbReference>
<organism evidence="1 2">
    <name type="scientific">Clostridium cadaveris</name>
    <dbReference type="NCBI Taxonomy" id="1529"/>
    <lineage>
        <taxon>Bacteria</taxon>
        <taxon>Bacillati</taxon>
        <taxon>Bacillota</taxon>
        <taxon>Clostridia</taxon>
        <taxon>Eubacteriales</taxon>
        <taxon>Clostridiaceae</taxon>
        <taxon>Clostridium</taxon>
    </lineage>
</organism>
<dbReference type="InterPro" id="IPR030949">
    <property type="entry name" value="ECF_S_folate_fam"/>
</dbReference>
<dbReference type="STRING" id="1529.SAMN04487885_104192"/>
<dbReference type="Pfam" id="PF12822">
    <property type="entry name" value="ECF_trnsprt"/>
    <property type="match status" value="1"/>
</dbReference>
<reference evidence="1 2" key="1">
    <citation type="submission" date="2016-10" db="EMBL/GenBank/DDBJ databases">
        <authorList>
            <person name="de Groot N.N."/>
        </authorList>
    </citation>
    <scope>NUCLEOTIDE SEQUENCE [LARGE SCALE GENOMIC DNA]</scope>
    <source>
        <strain evidence="1 2">NLAE-zl-G419</strain>
    </source>
</reference>
<evidence type="ECO:0000313" key="2">
    <source>
        <dbReference type="Proteomes" id="UP000182135"/>
    </source>
</evidence>
<dbReference type="EMBL" id="FOOE01000004">
    <property type="protein sequence ID" value="SFF62676.1"/>
    <property type="molecule type" value="Genomic_DNA"/>
</dbReference>
<dbReference type="AlphaFoldDB" id="A0A1I2KCK4"/>
<dbReference type="Gene3D" id="1.10.1760.20">
    <property type="match status" value="1"/>
</dbReference>
<protein>
    <submittedName>
        <fullName evidence="1">ECF transporter S component, folate family</fullName>
    </submittedName>
</protein>
<dbReference type="Proteomes" id="UP000182135">
    <property type="component" value="Unassembled WGS sequence"/>
</dbReference>
<dbReference type="InterPro" id="IPR024529">
    <property type="entry name" value="ECF_trnsprt_substrate-spec"/>
</dbReference>
<proteinExistence type="predicted"/>
<dbReference type="OrthoDB" id="4624at2"/>
<name>A0A1I2KCK4_9CLOT</name>
<accession>A0A1I2KCK4</accession>